<protein>
    <submittedName>
        <fullName evidence="7">Glycosyltransferase family 2 protein</fullName>
    </submittedName>
</protein>
<keyword evidence="2" id="KW-0328">Glycosyltransferase</keyword>
<evidence type="ECO:0000256" key="1">
    <source>
        <dbReference type="ARBA" id="ARBA00006739"/>
    </source>
</evidence>
<keyword evidence="8" id="KW-1185">Reference proteome</keyword>
<gene>
    <name evidence="7" type="ORF">FYJ45_00220</name>
</gene>
<feature type="transmembrane region" description="Helical" evidence="4">
    <location>
        <begin position="337"/>
        <end position="356"/>
    </location>
</feature>
<dbReference type="GeneID" id="86051514"/>
<dbReference type="InterPro" id="IPR029044">
    <property type="entry name" value="Nucleotide-diphossugar_trans"/>
</dbReference>
<keyword evidence="4" id="KW-0472">Membrane</keyword>
<dbReference type="SUPFAM" id="SSF53448">
    <property type="entry name" value="Nucleotide-diphospho-sugar transferases"/>
    <property type="match status" value="1"/>
</dbReference>
<dbReference type="EMBL" id="VUMI01000001">
    <property type="protein sequence ID" value="MSS86832.1"/>
    <property type="molecule type" value="Genomic_DNA"/>
</dbReference>
<dbReference type="AlphaFoldDB" id="A0A6N7VX51"/>
<sequence>MFDAIKLFYSCVGVIFVIYLLGYSTFLMLSVIYGSLDLYKENKKKKYHNEISHDYYVPVTIIVPAYNEEITVADTVKSLLMMDYRLYEIVVVDDGSSDNTTQVLLDTFSLRKVNRPINRQIPCKRGINVYETVVNGITVTLVQKENGGKADALNMGINASRYLYFICMDADSVLQKDSLKEIVKPVLQDDTIVAVGGLVRISNCAVLNEGELVDYHMPWNPIVGMQILEYDRSFMASRIFLDKFNGNLIISGAFGLFRKDMAAAVKGYDTDTMGEDMELVVKLHSFCRINKIPYSIRYVPDAICWSQCPSSIKDLKKQRRRWYLGLFQCLSKHRRMFLAPEFGVVGYVSYLYYLLYELLSPFIELFGLLTIILAYAVNLINVPFMVLFFMIYALYGAVLTITAFFARIYTQNIKLSFLDVVKSIYLCISESVFFRFIQAFTRMTAFIGYRKKKNVWGQIQRQKIQLKQSEEQKVEGKNA</sequence>
<feature type="transmembrane region" description="Helical" evidence="4">
    <location>
        <begin position="12"/>
        <end position="36"/>
    </location>
</feature>
<evidence type="ECO:0000259" key="6">
    <source>
        <dbReference type="Pfam" id="PF13632"/>
    </source>
</evidence>
<dbReference type="CDD" id="cd06423">
    <property type="entry name" value="CESA_like"/>
    <property type="match status" value="1"/>
</dbReference>
<dbReference type="InterPro" id="IPR001173">
    <property type="entry name" value="Glyco_trans_2-like"/>
</dbReference>
<feature type="domain" description="Glycosyltransferase 2-like" evidence="6">
    <location>
        <begin position="164"/>
        <end position="392"/>
    </location>
</feature>
<dbReference type="RefSeq" id="WP_154462928.1">
    <property type="nucleotide sequence ID" value="NZ_JAXDZL010000129.1"/>
</dbReference>
<name>A0A6N7VX51_9FIRM</name>
<keyword evidence="4" id="KW-1133">Transmembrane helix</keyword>
<evidence type="ECO:0000256" key="3">
    <source>
        <dbReference type="ARBA" id="ARBA00022679"/>
    </source>
</evidence>
<evidence type="ECO:0000259" key="5">
    <source>
        <dbReference type="Pfam" id="PF00535"/>
    </source>
</evidence>
<dbReference type="PANTHER" id="PTHR43630">
    <property type="entry name" value="POLY-BETA-1,6-N-ACETYL-D-GLUCOSAMINE SYNTHASE"/>
    <property type="match status" value="1"/>
</dbReference>
<feature type="transmembrane region" description="Helical" evidence="4">
    <location>
        <begin position="362"/>
        <end position="380"/>
    </location>
</feature>
<dbReference type="Pfam" id="PF00535">
    <property type="entry name" value="Glycos_transf_2"/>
    <property type="match status" value="1"/>
</dbReference>
<feature type="transmembrane region" description="Helical" evidence="4">
    <location>
        <begin position="387"/>
        <end position="409"/>
    </location>
</feature>
<feature type="domain" description="Glycosyltransferase 2-like" evidence="5">
    <location>
        <begin position="60"/>
        <end position="118"/>
    </location>
</feature>
<dbReference type="PANTHER" id="PTHR43630:SF1">
    <property type="entry name" value="POLY-BETA-1,6-N-ACETYL-D-GLUCOSAMINE SYNTHASE"/>
    <property type="match status" value="1"/>
</dbReference>
<evidence type="ECO:0000256" key="4">
    <source>
        <dbReference type="SAM" id="Phobius"/>
    </source>
</evidence>
<keyword evidence="4" id="KW-0812">Transmembrane</keyword>
<comment type="similarity">
    <text evidence="1">Belongs to the glycosyltransferase 2 family.</text>
</comment>
<evidence type="ECO:0000256" key="2">
    <source>
        <dbReference type="ARBA" id="ARBA00022676"/>
    </source>
</evidence>
<dbReference type="Pfam" id="PF13632">
    <property type="entry name" value="Glyco_trans_2_3"/>
    <property type="match status" value="1"/>
</dbReference>
<keyword evidence="3 7" id="KW-0808">Transferase</keyword>
<accession>A0A6N7VX51</accession>
<evidence type="ECO:0000313" key="8">
    <source>
        <dbReference type="Proteomes" id="UP000436047"/>
    </source>
</evidence>
<organism evidence="7 8">
    <name type="scientific">Eisenbergiella porci</name>
    <dbReference type="NCBI Taxonomy" id="2652274"/>
    <lineage>
        <taxon>Bacteria</taxon>
        <taxon>Bacillati</taxon>
        <taxon>Bacillota</taxon>
        <taxon>Clostridia</taxon>
        <taxon>Lachnospirales</taxon>
        <taxon>Lachnospiraceae</taxon>
        <taxon>Eisenbergiella</taxon>
    </lineage>
</organism>
<dbReference type="Proteomes" id="UP000436047">
    <property type="component" value="Unassembled WGS sequence"/>
</dbReference>
<dbReference type="Gene3D" id="3.90.550.10">
    <property type="entry name" value="Spore Coat Polysaccharide Biosynthesis Protein SpsA, Chain A"/>
    <property type="match status" value="1"/>
</dbReference>
<evidence type="ECO:0000313" key="7">
    <source>
        <dbReference type="EMBL" id="MSS86832.1"/>
    </source>
</evidence>
<dbReference type="GO" id="GO:0016757">
    <property type="term" value="F:glycosyltransferase activity"/>
    <property type="evidence" value="ECO:0007669"/>
    <property type="project" value="UniProtKB-KW"/>
</dbReference>
<proteinExistence type="inferred from homology"/>
<reference evidence="7 8" key="1">
    <citation type="submission" date="2019-08" db="EMBL/GenBank/DDBJ databases">
        <title>In-depth cultivation of the pig gut microbiome towards novel bacterial diversity and tailored functional studies.</title>
        <authorList>
            <person name="Wylensek D."/>
            <person name="Hitch T.C.A."/>
            <person name="Clavel T."/>
        </authorList>
    </citation>
    <scope>NUCLEOTIDE SEQUENCE [LARGE SCALE GENOMIC DNA]</scope>
    <source>
        <strain evidence="7 8">WCA-389-WT-23B</strain>
    </source>
</reference>
<comment type="caution">
    <text evidence="7">The sequence shown here is derived from an EMBL/GenBank/DDBJ whole genome shotgun (WGS) entry which is preliminary data.</text>
</comment>